<evidence type="ECO:0000313" key="3">
    <source>
        <dbReference type="WBParaSite" id="SBAD_0000572601-mRNA-1"/>
    </source>
</evidence>
<evidence type="ECO:0000313" key="2">
    <source>
        <dbReference type="Proteomes" id="UP000270296"/>
    </source>
</evidence>
<dbReference type="WBParaSite" id="SBAD_0000572601-mRNA-1">
    <property type="protein sequence ID" value="SBAD_0000572601-mRNA-1"/>
    <property type="gene ID" value="SBAD_0000572601"/>
</dbReference>
<sequence length="129" mass="14252">MMGRRRVNCVVVSSSSSSSSEWSASPSLPVNTVKGKQTVKVNARQLGGESNVERYCLKQAKKPPAGRDMPTTSKQRIIRSDPIRVTSHRVHASCSGRQAQVFVHLATSSTCHYDDGDDGDDERHRRRTV</sequence>
<keyword evidence="2" id="KW-1185">Reference proteome</keyword>
<accession>A0A183IPF7</accession>
<reference evidence="1 2" key="2">
    <citation type="submission" date="2018-11" db="EMBL/GenBank/DDBJ databases">
        <authorList>
            <consortium name="Pathogen Informatics"/>
        </authorList>
    </citation>
    <scope>NUCLEOTIDE SEQUENCE [LARGE SCALE GENOMIC DNA]</scope>
</reference>
<dbReference type="Proteomes" id="UP000270296">
    <property type="component" value="Unassembled WGS sequence"/>
</dbReference>
<reference evidence="3" key="1">
    <citation type="submission" date="2016-06" db="UniProtKB">
        <authorList>
            <consortium name="WormBaseParasite"/>
        </authorList>
    </citation>
    <scope>IDENTIFICATION</scope>
</reference>
<protein>
    <submittedName>
        <fullName evidence="3">Secreted protein</fullName>
    </submittedName>
</protein>
<proteinExistence type="predicted"/>
<evidence type="ECO:0000313" key="1">
    <source>
        <dbReference type="EMBL" id="VDP07428.1"/>
    </source>
</evidence>
<gene>
    <name evidence="1" type="ORF">SBAD_LOCUS5504</name>
</gene>
<dbReference type="AlphaFoldDB" id="A0A183IPF7"/>
<organism evidence="3">
    <name type="scientific">Soboliphyme baturini</name>
    <dbReference type="NCBI Taxonomy" id="241478"/>
    <lineage>
        <taxon>Eukaryota</taxon>
        <taxon>Metazoa</taxon>
        <taxon>Ecdysozoa</taxon>
        <taxon>Nematoda</taxon>
        <taxon>Enoplea</taxon>
        <taxon>Dorylaimia</taxon>
        <taxon>Dioctophymatida</taxon>
        <taxon>Dioctophymatoidea</taxon>
        <taxon>Soboliphymatidae</taxon>
        <taxon>Soboliphyme</taxon>
    </lineage>
</organism>
<dbReference type="EMBL" id="UZAM01009037">
    <property type="protein sequence ID" value="VDP07428.1"/>
    <property type="molecule type" value="Genomic_DNA"/>
</dbReference>
<name>A0A183IPF7_9BILA</name>